<evidence type="ECO:0000256" key="7">
    <source>
        <dbReference type="SAM" id="Phobius"/>
    </source>
</evidence>
<comment type="caution">
    <text evidence="9">The sequence shown here is derived from an EMBL/GenBank/DDBJ whole genome shotgun (WGS) entry which is preliminary data.</text>
</comment>
<dbReference type="InterPro" id="IPR045034">
    <property type="entry name" value="O-acyltransferase_WSD1-like"/>
</dbReference>
<keyword evidence="7" id="KW-1133">Transmembrane helix</keyword>
<dbReference type="Proteomes" id="UP001642540">
    <property type="component" value="Unassembled WGS sequence"/>
</dbReference>
<feature type="domain" description="O-acyltransferase WSD1-like N-terminal" evidence="8">
    <location>
        <begin position="82"/>
        <end position="219"/>
    </location>
</feature>
<accession>A0ABP1RBD6</accession>
<dbReference type="Pfam" id="PF03007">
    <property type="entry name" value="WS_DGAT_cat"/>
    <property type="match status" value="1"/>
</dbReference>
<keyword evidence="5" id="KW-0012">Acyltransferase</keyword>
<evidence type="ECO:0000259" key="8">
    <source>
        <dbReference type="Pfam" id="PF03007"/>
    </source>
</evidence>
<comment type="pathway">
    <text evidence="2">Lipid metabolism.</text>
</comment>
<dbReference type="EMBL" id="CAXLJM020000069">
    <property type="protein sequence ID" value="CAL8125041.1"/>
    <property type="molecule type" value="Genomic_DNA"/>
</dbReference>
<gene>
    <name evidence="9" type="ORF">ODALV1_LOCUS20836</name>
</gene>
<keyword evidence="4" id="KW-0808">Transferase</keyword>
<comment type="pathway">
    <text evidence="1">Glycerolipid metabolism; triacylglycerol biosynthesis.</text>
</comment>
<evidence type="ECO:0000256" key="2">
    <source>
        <dbReference type="ARBA" id="ARBA00005189"/>
    </source>
</evidence>
<evidence type="ECO:0000256" key="5">
    <source>
        <dbReference type="ARBA" id="ARBA00023315"/>
    </source>
</evidence>
<keyword evidence="7" id="KW-0812">Transmembrane</keyword>
<evidence type="ECO:0000256" key="4">
    <source>
        <dbReference type="ARBA" id="ARBA00022679"/>
    </source>
</evidence>
<protein>
    <recommendedName>
        <fullName evidence="3">diacylglycerol O-acyltransferase</fullName>
        <ecNumber evidence="3">2.3.1.20</ecNumber>
    </recommendedName>
</protein>
<name>A0ABP1RBD6_9HEXA</name>
<feature type="transmembrane region" description="Helical" evidence="7">
    <location>
        <begin position="12"/>
        <end position="38"/>
    </location>
</feature>
<dbReference type="InterPro" id="IPR004255">
    <property type="entry name" value="O-acyltransferase_WSD1_N"/>
</dbReference>
<sequence length="502" mass="57356">MRKYISTMWFTLARLILTILLILCSPILFFAYGVLLIYRHIVFKVAKYLDPQLGKMVDALSNLFSAHDVYNNSYTINIGLHAAGKVDKYHFVQAFSDGILSQRTPEGQFLYPELTQKIVTKFGYTFWRNLDNFKVTDHIRYLNESSPDAPVTVKEMRDLISQFGKTPLDPSRSPWEIIVIKNFVNDKHPEVKSAMILRLHHCMFDGYSVFNVFNKLTDNGITLAGTPLQNPLTDGKRWWLKYLVMPIVFFFRGPYELFGQALSYDSNKLIQTSKENFRGVMRFDECEPISLVELKEIKNYYGVSMIALTTGLVAGGLKKFLAKKGVPPQKIHMTFPLPVINHPDKLRNYFSGGIISMDLRNKDRRVLLEAIQKKFYEFRFTYASGLPECSMLLLRVFGSLPSFLVPRIDNVPLSSTLMHTSFPGPADLGHFYGLPIVDSTVGGSISKPFPVGTLCYSYNGVYKFGMMADACIFTTQKEAEEMCNFVYEEFQILLQSVRENNV</sequence>
<dbReference type="PANTHER" id="PTHR31650">
    <property type="entry name" value="O-ACYLTRANSFERASE (WSD1-LIKE) FAMILY PROTEIN"/>
    <property type="match status" value="1"/>
</dbReference>
<keyword evidence="7" id="KW-0472">Membrane</keyword>
<proteinExistence type="predicted"/>
<organism evidence="9 10">
    <name type="scientific">Orchesella dallaii</name>
    <dbReference type="NCBI Taxonomy" id="48710"/>
    <lineage>
        <taxon>Eukaryota</taxon>
        <taxon>Metazoa</taxon>
        <taxon>Ecdysozoa</taxon>
        <taxon>Arthropoda</taxon>
        <taxon>Hexapoda</taxon>
        <taxon>Collembola</taxon>
        <taxon>Entomobryomorpha</taxon>
        <taxon>Entomobryoidea</taxon>
        <taxon>Orchesellidae</taxon>
        <taxon>Orchesellinae</taxon>
        <taxon>Orchesella</taxon>
    </lineage>
</organism>
<evidence type="ECO:0000256" key="1">
    <source>
        <dbReference type="ARBA" id="ARBA00004771"/>
    </source>
</evidence>
<evidence type="ECO:0000313" key="9">
    <source>
        <dbReference type="EMBL" id="CAL8125041.1"/>
    </source>
</evidence>
<comment type="catalytic activity">
    <reaction evidence="6">
        <text>an acyl-CoA + a 1,2-diacyl-sn-glycerol = a triacyl-sn-glycerol + CoA</text>
        <dbReference type="Rhea" id="RHEA:10868"/>
        <dbReference type="ChEBI" id="CHEBI:17815"/>
        <dbReference type="ChEBI" id="CHEBI:57287"/>
        <dbReference type="ChEBI" id="CHEBI:58342"/>
        <dbReference type="ChEBI" id="CHEBI:64615"/>
        <dbReference type="EC" id="2.3.1.20"/>
    </reaction>
</comment>
<dbReference type="PANTHER" id="PTHR31650:SF1">
    <property type="entry name" value="WAX ESTER SYNTHASE_DIACYLGLYCEROL ACYLTRANSFERASE 4-RELATED"/>
    <property type="match status" value="1"/>
</dbReference>
<evidence type="ECO:0000256" key="3">
    <source>
        <dbReference type="ARBA" id="ARBA00013244"/>
    </source>
</evidence>
<keyword evidence="10" id="KW-1185">Reference proteome</keyword>
<evidence type="ECO:0000313" key="10">
    <source>
        <dbReference type="Proteomes" id="UP001642540"/>
    </source>
</evidence>
<evidence type="ECO:0000256" key="6">
    <source>
        <dbReference type="ARBA" id="ARBA00048109"/>
    </source>
</evidence>
<reference evidence="9 10" key="1">
    <citation type="submission" date="2024-08" db="EMBL/GenBank/DDBJ databases">
        <authorList>
            <person name="Cucini C."/>
            <person name="Frati F."/>
        </authorList>
    </citation>
    <scope>NUCLEOTIDE SEQUENCE [LARGE SCALE GENOMIC DNA]</scope>
</reference>
<dbReference type="EC" id="2.3.1.20" evidence="3"/>